<protein>
    <submittedName>
        <fullName evidence="1">Uncharacterized protein</fullName>
    </submittedName>
</protein>
<accession>A0ABP6L125</accession>
<proteinExistence type="predicted"/>
<reference evidence="2" key="1">
    <citation type="journal article" date="2019" name="Int. J. Syst. Evol. Microbiol.">
        <title>The Global Catalogue of Microorganisms (GCM) 10K type strain sequencing project: providing services to taxonomists for standard genome sequencing and annotation.</title>
        <authorList>
            <consortium name="The Broad Institute Genomics Platform"/>
            <consortium name="The Broad Institute Genome Sequencing Center for Infectious Disease"/>
            <person name="Wu L."/>
            <person name="Ma J."/>
        </authorList>
    </citation>
    <scope>NUCLEOTIDE SEQUENCE [LARGE SCALE GENOMIC DNA]</scope>
    <source>
        <strain evidence="2">JCM 9091</strain>
    </source>
</reference>
<comment type="caution">
    <text evidence="1">The sequence shown here is derived from an EMBL/GenBank/DDBJ whole genome shotgun (WGS) entry which is preliminary data.</text>
</comment>
<evidence type="ECO:0000313" key="1">
    <source>
        <dbReference type="EMBL" id="GAA3027150.1"/>
    </source>
</evidence>
<evidence type="ECO:0000313" key="2">
    <source>
        <dbReference type="Proteomes" id="UP001501532"/>
    </source>
</evidence>
<name>A0ABP6L125_9ACTN</name>
<sequence>MITAPQRAVADSVYDAIRAAVIHMIRAGEIRSDSSAGPVYFVLHDVAGESRARELAAALYGNLAPLARAMPTAS</sequence>
<keyword evidence="2" id="KW-1185">Reference proteome</keyword>
<dbReference type="Proteomes" id="UP001501532">
    <property type="component" value="Unassembled WGS sequence"/>
</dbReference>
<dbReference type="EMBL" id="BAAAUF010000002">
    <property type="protein sequence ID" value="GAA3027150.1"/>
    <property type="molecule type" value="Genomic_DNA"/>
</dbReference>
<organism evidence="1 2">
    <name type="scientific">Streptomyces glomeratus</name>
    <dbReference type="NCBI Taxonomy" id="284452"/>
    <lineage>
        <taxon>Bacteria</taxon>
        <taxon>Bacillati</taxon>
        <taxon>Actinomycetota</taxon>
        <taxon>Actinomycetes</taxon>
        <taxon>Kitasatosporales</taxon>
        <taxon>Streptomycetaceae</taxon>
        <taxon>Streptomyces</taxon>
    </lineage>
</organism>
<gene>
    <name evidence="1" type="ORF">GCM10010448_06480</name>
</gene>